<dbReference type="FunFam" id="3.40.50.300:FF:000737">
    <property type="entry name" value="Bifunctional polynucleotide phosphatase/kinase"/>
    <property type="match status" value="1"/>
</dbReference>
<dbReference type="GO" id="GO:0046404">
    <property type="term" value="F:ATP-dependent polydeoxyribonucleotide 5'-hydroxyl-kinase activity"/>
    <property type="evidence" value="ECO:0007669"/>
    <property type="project" value="TreeGrafter"/>
</dbReference>
<dbReference type="SUPFAM" id="SSF52540">
    <property type="entry name" value="P-loop containing nucleoside triphosphate hydrolases"/>
    <property type="match status" value="1"/>
</dbReference>
<dbReference type="Pfam" id="PF08645">
    <property type="entry name" value="PNK3P"/>
    <property type="match status" value="1"/>
</dbReference>
<dbReference type="InterPro" id="IPR027417">
    <property type="entry name" value="P-loop_NTPase"/>
</dbReference>
<gene>
    <name evidence="1" type="ORF">NAV_LOCUS3175</name>
</gene>
<dbReference type="GO" id="GO:0003690">
    <property type="term" value="F:double-stranded DNA binding"/>
    <property type="evidence" value="ECO:0007669"/>
    <property type="project" value="TreeGrafter"/>
</dbReference>
<protein>
    <recommendedName>
        <fullName evidence="3">PNK FHA domain-containing protein</fullName>
    </recommendedName>
</protein>
<evidence type="ECO:0000313" key="2">
    <source>
        <dbReference type="Proteomes" id="UP000276991"/>
    </source>
</evidence>
<dbReference type="NCBIfam" id="TIGR01664">
    <property type="entry name" value="DNA-3'-Pase"/>
    <property type="match status" value="1"/>
</dbReference>
<dbReference type="OrthoDB" id="19045at2759"/>
<dbReference type="SUPFAM" id="SSF56784">
    <property type="entry name" value="HAD-like"/>
    <property type="match status" value="1"/>
</dbReference>
<dbReference type="InterPro" id="IPR006549">
    <property type="entry name" value="HAD-SF_hydro_IIIA"/>
</dbReference>
<dbReference type="InterPro" id="IPR036412">
    <property type="entry name" value="HAD-like_sf"/>
</dbReference>
<sequence length="494" mass="56197">MTKRTCTTMHDWLADSKKGQNDGENKVHARWYSVGKDLMVLDFGNTIHCADVAAFDFDGTVIVTKSGKVFPENEHDWQFFCESVPQLLAEIAGKNFKVVIFTNQRGIQTGSQDREAFCRKMERVCQQIKLPIQNICSLCIRLLNVDVGRSRDCCKPRTCFQSTDGDIVQKYDSVHFVEVFVSLGTLQYRKPYIGMWNYFENHGNGGIAINRQSSFYVGDAAGRVQTNIRKKKDHSAADRLFALNFGVNFFTPEQYFLKQVEVEDFTLPSFSSSSLLDEKVNLFDPENTPIPGNGLEMLIFVGYPGCGKSNLAQKLAAEHGYGIVNRDTLKTWQKCVELAKILLKRRQNVIIDNTNADRESRKRYISLAKSFGASSRCFLFNCTLEQAAHNCKYRVIVDADEKHAEIGRVISAKLLANQFINVIFEEPKLSEGFSSIVKVNFVPKFDCREHEAIYRIRCVELFRNQEFLSLEWVEFEGGPDEGMRMTDVTALGKQ</sequence>
<dbReference type="Gene3D" id="3.40.50.300">
    <property type="entry name" value="P-loop containing nucleotide triphosphate hydrolases"/>
    <property type="match status" value="1"/>
</dbReference>
<dbReference type="InterPro" id="IPR023214">
    <property type="entry name" value="HAD_sf"/>
</dbReference>
<dbReference type="InterPro" id="IPR013954">
    <property type="entry name" value="PNK3P"/>
</dbReference>
<dbReference type="STRING" id="6277.A0A498SBS6"/>
<dbReference type="Gene3D" id="3.40.50.1000">
    <property type="entry name" value="HAD superfamily/HAD-like"/>
    <property type="match status" value="1"/>
</dbReference>
<dbReference type="Proteomes" id="UP000276991">
    <property type="component" value="Unassembled WGS sequence"/>
</dbReference>
<organism evidence="1 2">
    <name type="scientific">Acanthocheilonema viteae</name>
    <name type="common">Filarial nematode worm</name>
    <name type="synonym">Dipetalonema viteae</name>
    <dbReference type="NCBI Taxonomy" id="6277"/>
    <lineage>
        <taxon>Eukaryota</taxon>
        <taxon>Metazoa</taxon>
        <taxon>Ecdysozoa</taxon>
        <taxon>Nematoda</taxon>
        <taxon>Chromadorea</taxon>
        <taxon>Rhabditida</taxon>
        <taxon>Spirurina</taxon>
        <taxon>Spiruromorpha</taxon>
        <taxon>Filarioidea</taxon>
        <taxon>Onchocercidae</taxon>
        <taxon>Acanthocheilonema</taxon>
    </lineage>
</organism>
<evidence type="ECO:0000313" key="1">
    <source>
        <dbReference type="EMBL" id="VBB28345.1"/>
    </source>
</evidence>
<dbReference type="PANTHER" id="PTHR12083:SF9">
    <property type="entry name" value="BIFUNCTIONAL POLYNUCLEOTIDE PHOSPHATASE_KINASE"/>
    <property type="match status" value="1"/>
</dbReference>
<dbReference type="GO" id="GO:0046403">
    <property type="term" value="F:polynucleotide 3'-phosphatase activity"/>
    <property type="evidence" value="ECO:0007669"/>
    <property type="project" value="TreeGrafter"/>
</dbReference>
<reference evidence="1 2" key="1">
    <citation type="submission" date="2018-08" db="EMBL/GenBank/DDBJ databases">
        <authorList>
            <person name="Laetsch R D."/>
            <person name="Stevens L."/>
            <person name="Kumar S."/>
            <person name="Blaxter L. M."/>
        </authorList>
    </citation>
    <scope>NUCLEOTIDE SEQUENCE [LARGE SCALE GENOMIC DNA]</scope>
</reference>
<dbReference type="GO" id="GO:0006281">
    <property type="term" value="P:DNA repair"/>
    <property type="evidence" value="ECO:0007669"/>
    <property type="project" value="TreeGrafter"/>
</dbReference>
<dbReference type="NCBIfam" id="TIGR01662">
    <property type="entry name" value="HAD-SF-IIIA"/>
    <property type="match status" value="1"/>
</dbReference>
<dbReference type="AlphaFoldDB" id="A0A498SBS6"/>
<dbReference type="PANTHER" id="PTHR12083">
    <property type="entry name" value="BIFUNCTIONAL POLYNUCLEOTIDE PHOSPHATASE/KINASE"/>
    <property type="match status" value="1"/>
</dbReference>
<dbReference type="InterPro" id="IPR006551">
    <property type="entry name" value="Polynucleotide_phosphatase"/>
</dbReference>
<dbReference type="EMBL" id="UPTC01000387">
    <property type="protein sequence ID" value="VBB28345.1"/>
    <property type="molecule type" value="Genomic_DNA"/>
</dbReference>
<dbReference type="Pfam" id="PF13671">
    <property type="entry name" value="AAA_33"/>
    <property type="match status" value="1"/>
</dbReference>
<evidence type="ECO:0008006" key="3">
    <source>
        <dbReference type="Google" id="ProtNLM"/>
    </source>
</evidence>
<name>A0A498SBS6_ACAVI</name>
<accession>A0A498SBS6</accession>
<keyword evidence="2" id="KW-1185">Reference proteome</keyword>
<proteinExistence type="predicted"/>